<protein>
    <recommendedName>
        <fullName evidence="4">Cobalt transporter</fullName>
    </recommendedName>
</protein>
<proteinExistence type="predicted"/>
<evidence type="ECO:0000313" key="3">
    <source>
        <dbReference type="Proteomes" id="UP000309561"/>
    </source>
</evidence>
<feature type="signal peptide" evidence="1">
    <location>
        <begin position="1"/>
        <end position="21"/>
    </location>
</feature>
<sequence length="106" mass="12159">MKRYIMIILIALHLTSGTVYAKMASFEQGHTDTIMHECMEHEHSHYHGASIHKHGHSHTIATFLDFNTGFQESYAFSFIISKSSFLEVTSYIVNPMLDSLFRPPKL</sequence>
<organism evidence="2 3">
    <name type="scientific">Sulfurimonas crateris</name>
    <dbReference type="NCBI Taxonomy" id="2574727"/>
    <lineage>
        <taxon>Bacteria</taxon>
        <taxon>Pseudomonadati</taxon>
        <taxon>Campylobacterota</taxon>
        <taxon>Epsilonproteobacteria</taxon>
        <taxon>Campylobacterales</taxon>
        <taxon>Sulfurimonadaceae</taxon>
        <taxon>Sulfurimonas</taxon>
    </lineage>
</organism>
<feature type="chain" id="PRO_5020223490" description="Cobalt transporter" evidence="1">
    <location>
        <begin position="22"/>
        <end position="106"/>
    </location>
</feature>
<dbReference type="RefSeq" id="WP_137014923.1">
    <property type="nucleotide sequence ID" value="NZ_SZPX01000007.1"/>
</dbReference>
<comment type="caution">
    <text evidence="2">The sequence shown here is derived from an EMBL/GenBank/DDBJ whole genome shotgun (WGS) entry which is preliminary data.</text>
</comment>
<dbReference type="Proteomes" id="UP000309561">
    <property type="component" value="Unassembled WGS sequence"/>
</dbReference>
<evidence type="ECO:0000256" key="1">
    <source>
        <dbReference type="SAM" id="SignalP"/>
    </source>
</evidence>
<accession>A0A4U2Z4N4</accession>
<dbReference type="EMBL" id="SZPX01000007">
    <property type="protein sequence ID" value="TKI68774.1"/>
    <property type="molecule type" value="Genomic_DNA"/>
</dbReference>
<gene>
    <name evidence="2" type="ORF">FCU45_10210</name>
</gene>
<keyword evidence="1" id="KW-0732">Signal</keyword>
<reference evidence="2 3" key="1">
    <citation type="submission" date="2019-04" db="EMBL/GenBank/DDBJ databases">
        <title>Sulfurimonas crateris sp. nov. a facultative anaerobic sulfur-oxidizing chemolithautotrophic bacterium isolated from a terrestrial mud vulcano.</title>
        <authorList>
            <person name="Ratnikova N.M."/>
            <person name="Slobodkin A.I."/>
            <person name="Merkel A.Y."/>
            <person name="Novikov A."/>
            <person name="Bonch-Osmolovskaya E.A."/>
            <person name="Slobodkina G.B."/>
        </authorList>
    </citation>
    <scope>NUCLEOTIDE SEQUENCE [LARGE SCALE GENOMIC DNA]</scope>
    <source>
        <strain evidence="2 3">SN118</strain>
    </source>
</reference>
<evidence type="ECO:0008006" key="4">
    <source>
        <dbReference type="Google" id="ProtNLM"/>
    </source>
</evidence>
<keyword evidence="3" id="KW-1185">Reference proteome</keyword>
<evidence type="ECO:0000313" key="2">
    <source>
        <dbReference type="EMBL" id="TKI68774.1"/>
    </source>
</evidence>
<name>A0A4U2Z4N4_9BACT</name>
<dbReference type="AlphaFoldDB" id="A0A4U2Z4N4"/>